<sequence length="567" mass="63666">MENYLLIATLISTSLVFACYIVLMVKDLPFNQYSWLTTHNSFAWRGVNSSIGFPLLAIMNQEDSITDQLKNGVRGLMLDMNDYKDDIWLCQGMCSRYTAFQPAIHVLKEIRAFLATHPTQIITIFIEDHVTSPNGVNKVFNAAGLRKFWFPVSKMPKNGGDWPTVKEMIRRNHRLIVFTSNATKEDYQRIAFVWNYVVENHYGHDGMKGGSCSNRAESFPMNTTTKSLVLMNYFRNVQSSREACRDNSSPLITMMNMCFIAAGNRWPNYVAVDFYKNGVRGLMLDMYDFQNDVWLCHSFGGQCYNYTAFQPAINVLKEIQVFLEANPSEIVTIFIEDYVTSPKGLTKVFDAAGLRKYWFPVSRMPKNGGNWPTIDDMIKKNQRLVVFTSKASKESSEGIAYEWRYLVENQYGNGGMKVGSCPNRAESPSMNTTSRSLVLVNFFRDLPDVTKSCKDNSSPLLDMVNTCYEAAGKRWPNFIAVDFYKRSDGAGASEALDVANGHLVCGCENIGTCKANMTFGACEIPEAEITPPSAAAGDTSFGVGNCKQVDLLWCFVTTVFGAMLVAL</sequence>
<evidence type="ECO:0000313" key="2">
    <source>
        <dbReference type="Proteomes" id="UP000501690"/>
    </source>
</evidence>
<protein>
    <submittedName>
        <fullName evidence="1">Chitinase</fullName>
    </submittedName>
</protein>
<dbReference type="PANTHER" id="PTHR13593">
    <property type="match status" value="1"/>
</dbReference>
<dbReference type="CDD" id="cd08588">
    <property type="entry name" value="PI-PLCc_At5g67130_like"/>
    <property type="match status" value="2"/>
</dbReference>
<dbReference type="PANTHER" id="PTHR13593:SF134">
    <property type="entry name" value="F14J22.5 PROTEIN"/>
    <property type="match status" value="1"/>
</dbReference>
<dbReference type="EMBL" id="CP039346">
    <property type="protein sequence ID" value="QCD83248.1"/>
    <property type="molecule type" value="Genomic_DNA"/>
</dbReference>
<dbReference type="Pfam" id="PF26178">
    <property type="entry name" value="PI-PLC_cat"/>
    <property type="match status" value="1"/>
</dbReference>
<dbReference type="AlphaFoldDB" id="A0A4D6L449"/>
<dbReference type="SUPFAM" id="SSF51695">
    <property type="entry name" value="PLC-like phosphodiesterases"/>
    <property type="match status" value="2"/>
</dbReference>
<dbReference type="InterPro" id="IPR051057">
    <property type="entry name" value="PI-PLC_domain"/>
</dbReference>
<organism evidence="1 2">
    <name type="scientific">Vigna unguiculata</name>
    <name type="common">Cowpea</name>
    <dbReference type="NCBI Taxonomy" id="3917"/>
    <lineage>
        <taxon>Eukaryota</taxon>
        <taxon>Viridiplantae</taxon>
        <taxon>Streptophyta</taxon>
        <taxon>Embryophyta</taxon>
        <taxon>Tracheophyta</taxon>
        <taxon>Spermatophyta</taxon>
        <taxon>Magnoliopsida</taxon>
        <taxon>eudicotyledons</taxon>
        <taxon>Gunneridae</taxon>
        <taxon>Pentapetalae</taxon>
        <taxon>rosids</taxon>
        <taxon>fabids</taxon>
        <taxon>Fabales</taxon>
        <taxon>Fabaceae</taxon>
        <taxon>Papilionoideae</taxon>
        <taxon>50 kb inversion clade</taxon>
        <taxon>NPAAA clade</taxon>
        <taxon>indigoferoid/millettioid clade</taxon>
        <taxon>Phaseoleae</taxon>
        <taxon>Vigna</taxon>
    </lineage>
</organism>
<dbReference type="GO" id="GO:0006629">
    <property type="term" value="P:lipid metabolic process"/>
    <property type="evidence" value="ECO:0007669"/>
    <property type="project" value="InterPro"/>
</dbReference>
<gene>
    <name evidence="1" type="ORF">DEO72_LG2g3591</name>
</gene>
<accession>A0A4D6L449</accession>
<proteinExistence type="predicted"/>
<dbReference type="GO" id="GO:0008081">
    <property type="term" value="F:phosphoric diester hydrolase activity"/>
    <property type="evidence" value="ECO:0007669"/>
    <property type="project" value="InterPro"/>
</dbReference>
<keyword evidence="2" id="KW-1185">Reference proteome</keyword>
<dbReference type="InterPro" id="IPR017946">
    <property type="entry name" value="PLC-like_Pdiesterase_TIM-brl"/>
</dbReference>
<dbReference type="PROSITE" id="PS50007">
    <property type="entry name" value="PIPLC_X_DOMAIN"/>
    <property type="match status" value="1"/>
</dbReference>
<reference evidence="1 2" key="1">
    <citation type="submission" date="2019-04" db="EMBL/GenBank/DDBJ databases">
        <title>An improved genome assembly and genetic linkage map for asparagus bean, Vigna unguiculata ssp. sesquipedialis.</title>
        <authorList>
            <person name="Xia Q."/>
            <person name="Zhang R."/>
            <person name="Dong Y."/>
        </authorList>
    </citation>
    <scope>NUCLEOTIDE SEQUENCE [LARGE SCALE GENOMIC DNA]</scope>
    <source>
        <tissue evidence="1">Leaf</tissue>
    </source>
</reference>
<dbReference type="Proteomes" id="UP000501690">
    <property type="component" value="Linkage Group LG2"/>
</dbReference>
<dbReference type="Gene3D" id="3.20.20.190">
    <property type="entry name" value="Phosphatidylinositol (PI) phosphodiesterase"/>
    <property type="match status" value="2"/>
</dbReference>
<evidence type="ECO:0000313" key="1">
    <source>
        <dbReference type="EMBL" id="QCD83248.1"/>
    </source>
</evidence>
<name>A0A4D6L449_VIGUN</name>